<evidence type="ECO:0000256" key="2">
    <source>
        <dbReference type="SAM" id="MobiDB-lite"/>
    </source>
</evidence>
<dbReference type="AlphaFoldDB" id="A0A9J6FQD9"/>
<dbReference type="OrthoDB" id="6427379at2759"/>
<accession>A0A9J6FQD9</accession>
<evidence type="ECO:0000313" key="4">
    <source>
        <dbReference type="Proteomes" id="UP000821853"/>
    </source>
</evidence>
<name>A0A9J6FQD9_HAELO</name>
<feature type="compositionally biased region" description="Polar residues" evidence="2">
    <location>
        <begin position="1"/>
        <end position="10"/>
    </location>
</feature>
<dbReference type="VEuPathDB" id="VectorBase:HLOH_065559"/>
<comment type="caution">
    <text evidence="3">The sequence shown here is derived from an EMBL/GenBank/DDBJ whole genome shotgun (WGS) entry which is preliminary data.</text>
</comment>
<feature type="region of interest" description="Disordered" evidence="2">
    <location>
        <begin position="1"/>
        <end position="30"/>
    </location>
</feature>
<proteinExistence type="predicted"/>
<keyword evidence="1" id="KW-0175">Coiled coil</keyword>
<reference evidence="3 4" key="1">
    <citation type="journal article" date="2020" name="Cell">
        <title>Large-Scale Comparative Analyses of Tick Genomes Elucidate Their Genetic Diversity and Vector Capacities.</title>
        <authorList>
            <consortium name="Tick Genome and Microbiome Consortium (TIGMIC)"/>
            <person name="Jia N."/>
            <person name="Wang J."/>
            <person name="Shi W."/>
            <person name="Du L."/>
            <person name="Sun Y."/>
            <person name="Zhan W."/>
            <person name="Jiang J.F."/>
            <person name="Wang Q."/>
            <person name="Zhang B."/>
            <person name="Ji P."/>
            <person name="Bell-Sakyi L."/>
            <person name="Cui X.M."/>
            <person name="Yuan T.T."/>
            <person name="Jiang B.G."/>
            <person name="Yang W.F."/>
            <person name="Lam T.T."/>
            <person name="Chang Q.C."/>
            <person name="Ding S.J."/>
            <person name="Wang X.J."/>
            <person name="Zhu J.G."/>
            <person name="Ruan X.D."/>
            <person name="Zhao L."/>
            <person name="Wei J.T."/>
            <person name="Ye R.Z."/>
            <person name="Que T.C."/>
            <person name="Du C.H."/>
            <person name="Zhou Y.H."/>
            <person name="Cheng J.X."/>
            <person name="Dai P.F."/>
            <person name="Guo W.B."/>
            <person name="Han X.H."/>
            <person name="Huang E.J."/>
            <person name="Li L.F."/>
            <person name="Wei W."/>
            <person name="Gao Y.C."/>
            <person name="Liu J.Z."/>
            <person name="Shao H.Z."/>
            <person name="Wang X."/>
            <person name="Wang C.C."/>
            <person name="Yang T.C."/>
            <person name="Huo Q.B."/>
            <person name="Li W."/>
            <person name="Chen H.Y."/>
            <person name="Chen S.E."/>
            <person name="Zhou L.G."/>
            <person name="Ni X.B."/>
            <person name="Tian J.H."/>
            <person name="Sheng Y."/>
            <person name="Liu T."/>
            <person name="Pan Y.S."/>
            <person name="Xia L.Y."/>
            <person name="Li J."/>
            <person name="Zhao F."/>
            <person name="Cao W.C."/>
        </authorList>
    </citation>
    <scope>NUCLEOTIDE SEQUENCE [LARGE SCALE GENOMIC DNA]</scope>
    <source>
        <strain evidence="3">HaeL-2018</strain>
    </source>
</reference>
<evidence type="ECO:0000256" key="1">
    <source>
        <dbReference type="SAM" id="Coils"/>
    </source>
</evidence>
<feature type="coiled-coil region" evidence="1">
    <location>
        <begin position="33"/>
        <end position="60"/>
    </location>
</feature>
<gene>
    <name evidence="3" type="ORF">HPB48_019915</name>
</gene>
<protein>
    <submittedName>
        <fullName evidence="3">Uncharacterized protein</fullName>
    </submittedName>
</protein>
<organism evidence="3 4">
    <name type="scientific">Haemaphysalis longicornis</name>
    <name type="common">Bush tick</name>
    <dbReference type="NCBI Taxonomy" id="44386"/>
    <lineage>
        <taxon>Eukaryota</taxon>
        <taxon>Metazoa</taxon>
        <taxon>Ecdysozoa</taxon>
        <taxon>Arthropoda</taxon>
        <taxon>Chelicerata</taxon>
        <taxon>Arachnida</taxon>
        <taxon>Acari</taxon>
        <taxon>Parasitiformes</taxon>
        <taxon>Ixodida</taxon>
        <taxon>Ixodoidea</taxon>
        <taxon>Ixodidae</taxon>
        <taxon>Haemaphysalinae</taxon>
        <taxon>Haemaphysalis</taxon>
    </lineage>
</organism>
<keyword evidence="4" id="KW-1185">Reference proteome</keyword>
<sequence>MATSIPDSTQSGSGGVVSTGTSREEEGAHDMRAAAIQERLDDAARKIALLNQQFRDLKRLYNGAVENDKFALYCSYRIQMRVLLEVKSRYYQYACIEAEELHRVQTEIKKAKARPTACSDSPSSGVLE</sequence>
<dbReference type="Proteomes" id="UP000821853">
    <property type="component" value="Chromosome 10"/>
</dbReference>
<evidence type="ECO:0000313" key="3">
    <source>
        <dbReference type="EMBL" id="KAH9364465.1"/>
    </source>
</evidence>
<dbReference type="EMBL" id="JABSTR010000002">
    <property type="protein sequence ID" value="KAH9364465.1"/>
    <property type="molecule type" value="Genomic_DNA"/>
</dbReference>